<organism evidence="3 4">
    <name type="scientific">Xanthoceras sorbifolium</name>
    <dbReference type="NCBI Taxonomy" id="99658"/>
    <lineage>
        <taxon>Eukaryota</taxon>
        <taxon>Viridiplantae</taxon>
        <taxon>Streptophyta</taxon>
        <taxon>Embryophyta</taxon>
        <taxon>Tracheophyta</taxon>
        <taxon>Spermatophyta</taxon>
        <taxon>Magnoliopsida</taxon>
        <taxon>eudicotyledons</taxon>
        <taxon>Gunneridae</taxon>
        <taxon>Pentapetalae</taxon>
        <taxon>rosids</taxon>
        <taxon>malvids</taxon>
        <taxon>Sapindales</taxon>
        <taxon>Sapindaceae</taxon>
        <taxon>Xanthoceroideae</taxon>
        <taxon>Xanthoceras</taxon>
    </lineage>
</organism>
<dbReference type="PANTHER" id="PTHR37610">
    <property type="entry name" value="CCHC-TYPE DOMAIN-CONTAINING PROTEIN"/>
    <property type="match status" value="1"/>
</dbReference>
<dbReference type="InterPro" id="IPR010683">
    <property type="entry name" value="DUF1262"/>
</dbReference>
<reference evidence="3 4" key="1">
    <citation type="submission" date="2021-02" db="EMBL/GenBank/DDBJ databases">
        <title>Plant Genome Project.</title>
        <authorList>
            <person name="Zhang R.-G."/>
        </authorList>
    </citation>
    <scope>NUCLEOTIDE SEQUENCE [LARGE SCALE GENOMIC DNA]</scope>
    <source>
        <tissue evidence="3">Leaves</tissue>
    </source>
</reference>
<protein>
    <recommendedName>
        <fullName evidence="5">Retrotransposon Copia-like N-terminal domain-containing protein</fullName>
    </recommendedName>
</protein>
<feature type="domain" description="Retrotransposon Copia-like N-terminal" evidence="2">
    <location>
        <begin position="154"/>
        <end position="200"/>
    </location>
</feature>
<gene>
    <name evidence="3" type="ORF">JRO89_XS02G0029800</name>
</gene>
<dbReference type="PANTHER" id="PTHR37610:SF60">
    <property type="entry name" value="RETROTRANSPOSON COPIA-LIKE N-TERMINAL DOMAIN-CONTAINING PROTEIN"/>
    <property type="match status" value="1"/>
</dbReference>
<dbReference type="Pfam" id="PF06880">
    <property type="entry name" value="DUF1262"/>
    <property type="match status" value="1"/>
</dbReference>
<evidence type="ECO:0000259" key="2">
    <source>
        <dbReference type="Pfam" id="PF14244"/>
    </source>
</evidence>
<accession>A0ABQ8IE80</accession>
<feature type="domain" description="Retrotransposon gag" evidence="1">
    <location>
        <begin position="222"/>
        <end position="323"/>
    </location>
</feature>
<keyword evidence="4" id="KW-1185">Reference proteome</keyword>
<sequence length="398" mass="45101">MYVTRPLSMYKKFPSALQLPPPEGPNSGILVILDEEAEPTCCFGTCKSDELLELPFPQNKNLRTRYSTSTNDGTHVSYNKFVFIPVLNQPLSSNCYYAIQPRGSHKGYVFSFFKCDANRIMVYANQTPTEKSISKHPNTNITPNMDPSNPYFVHHSDQPGHMLVPTKLNGANYPSWSKSMILALTAKNKIGFIDGSIEPPSETEHPTEYALWNQCNSMILSWLTHSVEPDLAKGVVHAKTALQVWEDFKDQFSQKNAPAIYQIQKSLATLSQGTMTISVYFTKLKSLWDELDTYRPISACNQMKAHIEQREEDRMMQFLMGLNDTYNVVRSNILMITPLPNVRQAYSLVNQEEMQRQVTSETTENFSIAAAIQNHSNNFSNKFNCSVIKIKKGKGAFH</sequence>
<name>A0ABQ8IE80_9ROSI</name>
<evidence type="ECO:0000259" key="1">
    <source>
        <dbReference type="Pfam" id="PF03732"/>
    </source>
</evidence>
<dbReference type="EMBL" id="JAFEMO010000002">
    <property type="protein sequence ID" value="KAH7574984.1"/>
    <property type="molecule type" value="Genomic_DNA"/>
</dbReference>
<comment type="caution">
    <text evidence="3">The sequence shown here is derived from an EMBL/GenBank/DDBJ whole genome shotgun (WGS) entry which is preliminary data.</text>
</comment>
<evidence type="ECO:0000313" key="3">
    <source>
        <dbReference type="EMBL" id="KAH7574984.1"/>
    </source>
</evidence>
<dbReference type="InterPro" id="IPR005162">
    <property type="entry name" value="Retrotrans_gag_dom"/>
</dbReference>
<evidence type="ECO:0008006" key="5">
    <source>
        <dbReference type="Google" id="ProtNLM"/>
    </source>
</evidence>
<dbReference type="Proteomes" id="UP000827721">
    <property type="component" value="Unassembled WGS sequence"/>
</dbReference>
<dbReference type="Pfam" id="PF14244">
    <property type="entry name" value="Retrotran_gag_3"/>
    <property type="match status" value="1"/>
</dbReference>
<dbReference type="InterPro" id="IPR029472">
    <property type="entry name" value="Copia-like_N"/>
</dbReference>
<dbReference type="Pfam" id="PF03732">
    <property type="entry name" value="Retrotrans_gag"/>
    <property type="match status" value="1"/>
</dbReference>
<evidence type="ECO:0000313" key="4">
    <source>
        <dbReference type="Proteomes" id="UP000827721"/>
    </source>
</evidence>
<proteinExistence type="predicted"/>